<keyword evidence="1" id="KW-0175">Coiled coil</keyword>
<dbReference type="InterPro" id="IPR011029">
    <property type="entry name" value="DEATH-like_dom_sf"/>
</dbReference>
<evidence type="ECO:0000313" key="3">
    <source>
        <dbReference type="Proteomes" id="UP000549394"/>
    </source>
</evidence>
<dbReference type="EMBL" id="CAJFCJ010000009">
    <property type="protein sequence ID" value="CAD5118915.1"/>
    <property type="molecule type" value="Genomic_DNA"/>
</dbReference>
<sequence>MSGKSHKEYSDEVFKLTLERNLVYLTEHLELQGLFLTRLQELKIIDGNQVDDIKQQGVRYKMATSLLDKMIRKAHLLGPFLLALDQDGQTHIRKKIENYLPLAEKELQDKKDEEDRLKEKFGIR</sequence>
<evidence type="ECO:0000313" key="2">
    <source>
        <dbReference type="EMBL" id="CAD5118915.1"/>
    </source>
</evidence>
<dbReference type="Gene3D" id="1.10.533.10">
    <property type="entry name" value="Death Domain, Fas"/>
    <property type="match status" value="1"/>
</dbReference>
<proteinExistence type="predicted"/>
<dbReference type="CDD" id="cd01671">
    <property type="entry name" value="CARD"/>
    <property type="match status" value="1"/>
</dbReference>
<accession>A0A7I8VSG2</accession>
<keyword evidence="3" id="KW-1185">Reference proteome</keyword>
<dbReference type="SUPFAM" id="SSF47986">
    <property type="entry name" value="DEATH domain"/>
    <property type="match status" value="1"/>
</dbReference>
<gene>
    <name evidence="2" type="ORF">DGYR_LOCUS7217</name>
</gene>
<dbReference type="AlphaFoldDB" id="A0A7I8VSG2"/>
<name>A0A7I8VSG2_9ANNE</name>
<protein>
    <submittedName>
        <fullName evidence="2">DgyrCDS7590</fullName>
    </submittedName>
</protein>
<comment type="caution">
    <text evidence="2">The sequence shown here is derived from an EMBL/GenBank/DDBJ whole genome shotgun (WGS) entry which is preliminary data.</text>
</comment>
<evidence type="ECO:0000256" key="1">
    <source>
        <dbReference type="SAM" id="Coils"/>
    </source>
</evidence>
<dbReference type="Proteomes" id="UP000549394">
    <property type="component" value="Unassembled WGS sequence"/>
</dbReference>
<reference evidence="2 3" key="1">
    <citation type="submission" date="2020-08" db="EMBL/GenBank/DDBJ databases">
        <authorList>
            <person name="Hejnol A."/>
        </authorList>
    </citation>
    <scope>NUCLEOTIDE SEQUENCE [LARGE SCALE GENOMIC DNA]</scope>
</reference>
<feature type="coiled-coil region" evidence="1">
    <location>
        <begin position="93"/>
        <end position="120"/>
    </location>
</feature>
<organism evidence="2 3">
    <name type="scientific">Dimorphilus gyrociliatus</name>
    <dbReference type="NCBI Taxonomy" id="2664684"/>
    <lineage>
        <taxon>Eukaryota</taxon>
        <taxon>Metazoa</taxon>
        <taxon>Spiralia</taxon>
        <taxon>Lophotrochozoa</taxon>
        <taxon>Annelida</taxon>
        <taxon>Polychaeta</taxon>
        <taxon>Polychaeta incertae sedis</taxon>
        <taxon>Dinophilidae</taxon>
        <taxon>Dimorphilus</taxon>
    </lineage>
</organism>